<dbReference type="OrthoDB" id="267284at2759"/>
<protein>
    <submittedName>
        <fullName evidence="1">Transmembrane protein C1orf160-like protein</fullName>
    </submittedName>
</protein>
<keyword evidence="1" id="KW-0812">Transmembrane</keyword>
<evidence type="ECO:0000313" key="2">
    <source>
        <dbReference type="Proteomes" id="UP000616769"/>
    </source>
</evidence>
<dbReference type="InterPro" id="IPR008496">
    <property type="entry name" value="TMEM222/RTE1"/>
</dbReference>
<dbReference type="VEuPathDB" id="VectorBase:SSCA001884"/>
<name>A0A132AMC9_SARSC</name>
<dbReference type="PANTHER" id="PTHR20921">
    <property type="entry name" value="TRANSMEMBRANE PROTEIN 222"/>
    <property type="match status" value="1"/>
</dbReference>
<reference evidence="1 2" key="1">
    <citation type="journal article" date="2015" name="Parasit. Vectors">
        <title>Draft genome of the scabies mite.</title>
        <authorList>
            <person name="Rider S.D.Jr."/>
            <person name="Morgan M.S."/>
            <person name="Arlian L.G."/>
        </authorList>
    </citation>
    <scope>NUCLEOTIDE SEQUENCE [LARGE SCALE GENOMIC DNA]</scope>
    <source>
        <strain evidence="1">Arlian Lab</strain>
    </source>
</reference>
<dbReference type="Pfam" id="PF05608">
    <property type="entry name" value="RTE1"/>
    <property type="match status" value="1"/>
</dbReference>
<gene>
    <name evidence="1" type="ORF">QR98_0106300</name>
</gene>
<proteinExistence type="predicted"/>
<sequence length="156" mass="18512">MFSSNIDVDCLRPRFNFEKHQIDPRNRRYPFCLVWTPIPFISWFFPFIGHLGIAKSNGIVHDFSRPYRVGKDSKKYGYRLKILPLNPCKAYGGSQGWDRAIDDATKEFSNRMHYFFWSNCFSMVCTALNNMQYCGRNDYTNLELVFSFTLNAFYYK</sequence>
<dbReference type="Proteomes" id="UP000616769">
    <property type="component" value="Unassembled WGS sequence"/>
</dbReference>
<dbReference type="PANTHER" id="PTHR20921:SF0">
    <property type="entry name" value="TRANSMEMBRANE PROTEIN 222"/>
    <property type="match status" value="1"/>
</dbReference>
<keyword evidence="1" id="KW-0472">Membrane</keyword>
<comment type="caution">
    <text evidence="1">The sequence shown here is derived from an EMBL/GenBank/DDBJ whole genome shotgun (WGS) entry which is preliminary data.</text>
</comment>
<dbReference type="AlphaFoldDB" id="A0A132AMC9"/>
<organism evidence="1 2">
    <name type="scientific">Sarcoptes scabiei</name>
    <name type="common">Itch mite</name>
    <name type="synonym">Acarus scabiei</name>
    <dbReference type="NCBI Taxonomy" id="52283"/>
    <lineage>
        <taxon>Eukaryota</taxon>
        <taxon>Metazoa</taxon>
        <taxon>Ecdysozoa</taxon>
        <taxon>Arthropoda</taxon>
        <taxon>Chelicerata</taxon>
        <taxon>Arachnida</taxon>
        <taxon>Acari</taxon>
        <taxon>Acariformes</taxon>
        <taxon>Sarcoptiformes</taxon>
        <taxon>Astigmata</taxon>
        <taxon>Psoroptidia</taxon>
        <taxon>Sarcoptoidea</taxon>
        <taxon>Sarcoptidae</taxon>
        <taxon>Sarcoptinae</taxon>
        <taxon>Sarcoptes</taxon>
    </lineage>
</organism>
<accession>A0A132AMC9</accession>
<evidence type="ECO:0000313" key="1">
    <source>
        <dbReference type="EMBL" id="KPM12049.1"/>
    </source>
</evidence>
<dbReference type="EMBL" id="JXLN01018695">
    <property type="protein sequence ID" value="KPM12049.1"/>
    <property type="molecule type" value="Genomic_DNA"/>
</dbReference>